<name>A0ABQ6XIT1_PEDPE</name>
<organism evidence="1 2">
    <name type="scientific">Pediococcus pentosaceus</name>
    <dbReference type="NCBI Taxonomy" id="1255"/>
    <lineage>
        <taxon>Bacteria</taxon>
        <taxon>Bacillati</taxon>
        <taxon>Bacillota</taxon>
        <taxon>Bacilli</taxon>
        <taxon>Lactobacillales</taxon>
        <taxon>Lactobacillaceae</taxon>
        <taxon>Pediococcus</taxon>
    </lineage>
</organism>
<reference evidence="2" key="1">
    <citation type="submission" date="2020-03" db="EMBL/GenBank/DDBJ databases">
        <title>SpeciesPrimer: A bioinformatics pipeline dedicated to the design of qPCR primers for the quantification of bacterial species.</title>
        <authorList>
            <person name="Dreier M."/>
            <person name="Berthoud H."/>
            <person name="Shani N."/>
            <person name="Wechsler D."/>
            <person name="Junier P."/>
        </authorList>
    </citation>
    <scope>NUCLEOTIDE SEQUENCE [LARGE SCALE GENOMIC DNA]</scope>
    <source>
        <strain evidence="2">FAM13073</strain>
    </source>
</reference>
<evidence type="ECO:0000313" key="2">
    <source>
        <dbReference type="Proteomes" id="UP000472573"/>
    </source>
</evidence>
<dbReference type="RefSeq" id="WP_159234056.1">
    <property type="nucleotide sequence ID" value="NZ_CP028259.1"/>
</dbReference>
<gene>
    <name evidence="1" type="ORF">GBO79_01130</name>
</gene>
<dbReference type="InterPro" id="IPR024410">
    <property type="entry name" value="Phage_TAC_12"/>
</dbReference>
<dbReference type="EMBL" id="WENB01000001">
    <property type="protein sequence ID" value="KAF0414954.1"/>
    <property type="molecule type" value="Genomic_DNA"/>
</dbReference>
<dbReference type="Proteomes" id="UP000472573">
    <property type="component" value="Unassembled WGS sequence"/>
</dbReference>
<sequence length="112" mass="12307">MEIKIKNKKQPLSFGVKFVRELDKIAGLERENISLGMGLTKTLPGLDVFDPAVLSDIIYCATFGNSPRPGRNDVDDYIDGLEVGELEALFADVKKEVNEANAIKAAIKNRKA</sequence>
<accession>A0ABQ6XIT1</accession>
<keyword evidence="2" id="KW-1185">Reference proteome</keyword>
<dbReference type="Pfam" id="PF12363">
    <property type="entry name" value="Phage_TAC_12"/>
    <property type="match status" value="1"/>
</dbReference>
<protein>
    <recommendedName>
        <fullName evidence="3">Phage protein</fullName>
    </recommendedName>
</protein>
<comment type="caution">
    <text evidence="1">The sequence shown here is derived from an EMBL/GenBank/DDBJ whole genome shotgun (WGS) entry which is preliminary data.</text>
</comment>
<evidence type="ECO:0008006" key="3">
    <source>
        <dbReference type="Google" id="ProtNLM"/>
    </source>
</evidence>
<proteinExistence type="predicted"/>
<evidence type="ECO:0000313" key="1">
    <source>
        <dbReference type="EMBL" id="KAF0414954.1"/>
    </source>
</evidence>